<evidence type="ECO:0000313" key="2">
    <source>
        <dbReference type="EMBL" id="PHH74339.1"/>
    </source>
</evidence>
<dbReference type="Gene3D" id="3.40.50.300">
    <property type="entry name" value="P-loop containing nucleotide triphosphate hydrolases"/>
    <property type="match status" value="1"/>
</dbReference>
<dbReference type="AlphaFoldDB" id="A0A2C5XJ68"/>
<protein>
    <recommendedName>
        <fullName evidence="4">DNA recombination and repair protein Rad51-like C-terminal domain-containing protein</fullName>
    </recommendedName>
</protein>
<feature type="compositionally biased region" description="Acidic residues" evidence="1">
    <location>
        <begin position="161"/>
        <end position="174"/>
    </location>
</feature>
<dbReference type="InterPro" id="IPR027417">
    <property type="entry name" value="P-loop_NTPase"/>
</dbReference>
<dbReference type="OrthoDB" id="336321at2759"/>
<accession>A0A2C5XJ68</accession>
<feature type="region of interest" description="Disordered" evidence="1">
    <location>
        <begin position="147"/>
        <end position="175"/>
    </location>
</feature>
<comment type="caution">
    <text evidence="2">The sequence shown here is derived from an EMBL/GenBank/DDBJ whole genome shotgun (WGS) entry which is preliminary data.</text>
</comment>
<evidence type="ECO:0000256" key="1">
    <source>
        <dbReference type="SAM" id="MobiDB-lite"/>
    </source>
</evidence>
<name>A0A2C5XJ68_9HYPO</name>
<sequence>MEKLQTKTAWELAQHERARLEAARVHGSCESGIGQLDGEVLLGGGFERAKVVGVSCEDEQGFGMALGLQVVARAVCSNKAARALVVTTEPRATVADAVRAAVRREAKEVGDGVERRCLESVLVSCVFDVEGVGEVLDEFRQQRQQDQRRRKEVLEIGDSQDQQDDDQQDDDQDGDNAAPSIVLIARFSCLLAGLFAQRPADAVHAVLNRLGRQMRRVTRGPGQPLLLLLNSTTGTITTSATANTAATTTAATLRSLLTARCKPAYGLAFSRLLDLHLLASSHPPLTALEVLLDEQGLWCGHGVFRPCREQRSTFVRLVAGRVVDATAPNMATSIIDPSSTPRVEN</sequence>
<organism evidence="2 3">
    <name type="scientific">Ophiocordyceps australis</name>
    <dbReference type="NCBI Taxonomy" id="1399860"/>
    <lineage>
        <taxon>Eukaryota</taxon>
        <taxon>Fungi</taxon>
        <taxon>Dikarya</taxon>
        <taxon>Ascomycota</taxon>
        <taxon>Pezizomycotina</taxon>
        <taxon>Sordariomycetes</taxon>
        <taxon>Hypocreomycetidae</taxon>
        <taxon>Hypocreales</taxon>
        <taxon>Ophiocordycipitaceae</taxon>
        <taxon>Ophiocordyceps</taxon>
    </lineage>
</organism>
<proteinExistence type="predicted"/>
<evidence type="ECO:0000313" key="3">
    <source>
        <dbReference type="Proteomes" id="UP000224854"/>
    </source>
</evidence>
<dbReference type="Proteomes" id="UP000224854">
    <property type="component" value="Unassembled WGS sequence"/>
</dbReference>
<evidence type="ECO:0008006" key="4">
    <source>
        <dbReference type="Google" id="ProtNLM"/>
    </source>
</evidence>
<gene>
    <name evidence="2" type="ORF">CDD82_4978</name>
</gene>
<reference evidence="2 3" key="1">
    <citation type="submission" date="2017-06" db="EMBL/GenBank/DDBJ databases">
        <title>Ant-infecting Ophiocordyceps genomes reveal a high diversity of potential behavioral manipulation genes and a possible major role for enterotoxins.</title>
        <authorList>
            <person name="De Bekker C."/>
            <person name="Evans H.C."/>
            <person name="Brachmann A."/>
            <person name="Hughes D.P."/>
        </authorList>
    </citation>
    <scope>NUCLEOTIDE SEQUENCE [LARGE SCALE GENOMIC DNA]</scope>
    <source>
        <strain evidence="2 3">1348a</strain>
    </source>
</reference>
<dbReference type="EMBL" id="NJEU01000438">
    <property type="protein sequence ID" value="PHH74339.1"/>
    <property type="molecule type" value="Genomic_DNA"/>
</dbReference>
<keyword evidence="3" id="KW-1185">Reference proteome</keyword>